<evidence type="ECO:0000259" key="2">
    <source>
        <dbReference type="Pfam" id="PF05193"/>
    </source>
</evidence>
<dbReference type="SUPFAM" id="SSF63411">
    <property type="entry name" value="LuxS/MPP-like metallohydrolase"/>
    <property type="match status" value="2"/>
</dbReference>
<dbReference type="Pfam" id="PF05193">
    <property type="entry name" value="Peptidase_M16_C"/>
    <property type="match status" value="1"/>
</dbReference>
<reference evidence="4" key="1">
    <citation type="submission" date="2023-06" db="EMBL/GenBank/DDBJ databases">
        <title>Identification and characterization of horizontal gene transfer across gut microbiota members of farm animals based on homology search.</title>
        <authorList>
            <person name="Zeman M."/>
            <person name="Kubasova T."/>
            <person name="Jahodarova E."/>
            <person name="Nykrynova M."/>
            <person name="Rychlik I."/>
        </authorList>
    </citation>
    <scope>NUCLEOTIDE SEQUENCE [LARGE SCALE GENOMIC DNA]</scope>
    <source>
        <strain evidence="4">ET341</strain>
    </source>
</reference>
<evidence type="ECO:0000313" key="4">
    <source>
        <dbReference type="Proteomes" id="UP001529275"/>
    </source>
</evidence>
<evidence type="ECO:0000259" key="1">
    <source>
        <dbReference type="Pfam" id="PF00675"/>
    </source>
</evidence>
<protein>
    <submittedName>
        <fullName evidence="3">Pitrilysin family protein</fullName>
    </submittedName>
</protein>
<feature type="domain" description="Peptidase M16 N-terminal" evidence="1">
    <location>
        <begin position="63"/>
        <end position="173"/>
    </location>
</feature>
<gene>
    <name evidence="3" type="ORF">QUV98_04920</name>
</gene>
<proteinExistence type="predicted"/>
<dbReference type="PANTHER" id="PTHR11851">
    <property type="entry name" value="METALLOPROTEASE"/>
    <property type="match status" value="1"/>
</dbReference>
<comment type="caution">
    <text evidence="3">The sequence shown here is derived from an EMBL/GenBank/DDBJ whole genome shotgun (WGS) entry which is preliminary data.</text>
</comment>
<dbReference type="InterPro" id="IPR011249">
    <property type="entry name" value="Metalloenz_LuxS/M16"/>
</dbReference>
<dbReference type="EMBL" id="JAUDCK010000012">
    <property type="protein sequence ID" value="MDM8195656.1"/>
    <property type="molecule type" value="Genomic_DNA"/>
</dbReference>
<dbReference type="Gene3D" id="3.30.830.10">
    <property type="entry name" value="Metalloenzyme, LuxS/M16 peptidase-like"/>
    <property type="match status" value="2"/>
</dbReference>
<reference evidence="3 4" key="2">
    <citation type="submission" date="2023-06" db="EMBL/GenBank/DDBJ databases">
        <authorList>
            <person name="Zeman M."/>
            <person name="Kubasova T."/>
            <person name="Jahodarova E."/>
            <person name="Nykrynova M."/>
            <person name="Rychlik I."/>
        </authorList>
    </citation>
    <scope>NUCLEOTIDE SEQUENCE [LARGE SCALE GENOMIC DNA]</scope>
    <source>
        <strain evidence="3 4">ET341</strain>
    </source>
</reference>
<feature type="domain" description="Peptidase M16 C-terminal" evidence="2">
    <location>
        <begin position="181"/>
        <end position="362"/>
    </location>
</feature>
<sequence>MKIIKDPTLKETLYYEEMKNGLKVYLLPKVGFSKTYGLFSTRFGSIDTSFVPLHESEMIKVPDGIAHFLEHKMFEMENGDASDAFARLGANTNAFTSSSRTAYLFSTTSHEKECIELLLDFVQDIYLTDENVEKEKGIINQEIRMYDDDPDWRCYFGSIQNLYQLHPVKIDIAGTVETVASIDKDTLEKCYHTFYHPSNMMLFVVGNIDPQQTMQLIRGNQENKHFEKENPIQREVVNEPLEVAQNDATLYMDVTMPKIIVSLKINDILQSPQERLKRELGMNLLLDIFFAKSSSLYEKWLTDELINDSFSAQFTQERDYCFLQIGGDTLYPDKLKDKIYDFVRHIHDYSISKDDFERLKKKTMGILISVFNSPEAIANMFSRYYFEGVMIFELIDCLNGLTLDDLNQLKDLFDIQYISSFTVLPQNQSQK</sequence>
<dbReference type="Proteomes" id="UP001529275">
    <property type="component" value="Unassembled WGS sequence"/>
</dbReference>
<dbReference type="PANTHER" id="PTHR11851:SF134">
    <property type="entry name" value="ZINC-DEPENDENT PROTEASE"/>
    <property type="match status" value="1"/>
</dbReference>
<dbReference type="Pfam" id="PF00675">
    <property type="entry name" value="Peptidase_M16"/>
    <property type="match status" value="1"/>
</dbReference>
<organism evidence="3 4">
    <name type="scientific">Massilimicrobiota timonensis</name>
    <dbReference type="NCBI Taxonomy" id="1776392"/>
    <lineage>
        <taxon>Bacteria</taxon>
        <taxon>Bacillati</taxon>
        <taxon>Bacillota</taxon>
        <taxon>Erysipelotrichia</taxon>
        <taxon>Erysipelotrichales</taxon>
        <taxon>Erysipelotrichaceae</taxon>
        <taxon>Massilimicrobiota</taxon>
    </lineage>
</organism>
<accession>A0ABT7UHN4</accession>
<dbReference type="InterPro" id="IPR007863">
    <property type="entry name" value="Peptidase_M16_C"/>
</dbReference>
<name>A0ABT7UHN4_9FIRM</name>
<evidence type="ECO:0000313" key="3">
    <source>
        <dbReference type="EMBL" id="MDM8195656.1"/>
    </source>
</evidence>
<dbReference type="NCBIfam" id="NF047421">
    <property type="entry name" value="YfmH_fam"/>
    <property type="match status" value="1"/>
</dbReference>
<dbReference type="RefSeq" id="WP_289527530.1">
    <property type="nucleotide sequence ID" value="NZ_JAUDCK010000012.1"/>
</dbReference>
<dbReference type="InterPro" id="IPR050361">
    <property type="entry name" value="MPP/UQCRC_Complex"/>
</dbReference>
<dbReference type="InterPro" id="IPR011765">
    <property type="entry name" value="Pept_M16_N"/>
</dbReference>
<keyword evidence="4" id="KW-1185">Reference proteome</keyword>